<evidence type="ECO:0000313" key="2">
    <source>
        <dbReference type="Ensembl" id="ENSBIXP00000030719.1"/>
    </source>
</evidence>
<dbReference type="Ensembl" id="ENSBIXT00000003240.1">
    <property type="protein sequence ID" value="ENSBIXP00000030719.1"/>
    <property type="gene ID" value="ENSBIXG00000012791.1"/>
</dbReference>
<reference evidence="3 4" key="1">
    <citation type="submission" date="2018-11" db="EMBL/GenBank/DDBJ databases">
        <title>Haplotype-resolved cattle genomes.</title>
        <authorList>
            <person name="Low W.Y."/>
            <person name="Tearle R."/>
            <person name="Bickhart D.M."/>
            <person name="Rosen B.D."/>
            <person name="Koren S."/>
            <person name="Rhie A."/>
            <person name="Hiendleder S."/>
            <person name="Phillippy A.M."/>
            <person name="Smith T.P.L."/>
            <person name="Williams J.L."/>
        </authorList>
    </citation>
    <scope>NUCLEOTIDE SEQUENCE [LARGE SCALE GENOMIC DNA]</scope>
</reference>
<feature type="compositionally biased region" description="Low complexity" evidence="1">
    <location>
        <begin position="68"/>
        <end position="80"/>
    </location>
</feature>
<name>A0A4W2DVM8_BOBOX</name>
<keyword evidence="3" id="KW-1185">Reference proteome</keyword>
<proteinExistence type="predicted"/>
<accession>A0A4W2DVM8</accession>
<dbReference type="Ensembl" id="ENSBIXT00005002351.1">
    <property type="protein sequence ID" value="ENSBIXP00005032235.1"/>
    <property type="gene ID" value="ENSBIXG00005012711.1"/>
</dbReference>
<evidence type="ECO:0000313" key="4">
    <source>
        <dbReference type="Proteomes" id="UP000429181"/>
    </source>
</evidence>
<reference evidence="2" key="2">
    <citation type="submission" date="2025-05" db="UniProtKB">
        <authorList>
            <consortium name="Ensembl"/>
        </authorList>
    </citation>
    <scope>IDENTIFICATION</scope>
</reference>
<dbReference type="Proteomes" id="UP000429181">
    <property type="component" value="Chromosome 19"/>
</dbReference>
<gene>
    <name evidence="2" type="primary">ATPAF2</name>
</gene>
<dbReference type="Proteomes" id="UP000314981">
    <property type="component" value="Chromosome 19"/>
</dbReference>
<sequence length="107" mass="11766">MWRRCLRLRDVGRRLLNLPRSGLTASEGLGPKLPTPIRAYVPPAERKRFYQNVSISQGEDHTVQHISGQPHPAGQGPAHPGGREVLGHRHRLLQGGRTRDAGGAAEE</sequence>
<dbReference type="AlphaFoldDB" id="A0A4W2DVM8"/>
<evidence type="ECO:0000313" key="3">
    <source>
        <dbReference type="Proteomes" id="UP000314981"/>
    </source>
</evidence>
<protein>
    <submittedName>
        <fullName evidence="2">ATP synthase mitochondrial F1 complex assembly factor 2</fullName>
    </submittedName>
</protein>
<feature type="region of interest" description="Disordered" evidence="1">
    <location>
        <begin position="56"/>
        <end position="107"/>
    </location>
</feature>
<evidence type="ECO:0000256" key="1">
    <source>
        <dbReference type="SAM" id="MobiDB-lite"/>
    </source>
</evidence>
<dbReference type="GeneTree" id="ENSGT00390000009492"/>
<organism evidence="2 3">
    <name type="scientific">Bos indicus x Bos taurus</name>
    <name type="common">Hybrid cattle</name>
    <dbReference type="NCBI Taxonomy" id="30522"/>
    <lineage>
        <taxon>Eukaryota</taxon>
        <taxon>Metazoa</taxon>
        <taxon>Chordata</taxon>
        <taxon>Craniata</taxon>
        <taxon>Vertebrata</taxon>
        <taxon>Euteleostomi</taxon>
        <taxon>Mammalia</taxon>
        <taxon>Eutheria</taxon>
        <taxon>Laurasiatheria</taxon>
        <taxon>Artiodactyla</taxon>
        <taxon>Ruminantia</taxon>
        <taxon>Pecora</taxon>
        <taxon>Bovidae</taxon>
        <taxon>Bovinae</taxon>
        <taxon>Bos</taxon>
    </lineage>
</organism>